<protein>
    <submittedName>
        <fullName evidence="1">Uncharacterized protein</fullName>
    </submittedName>
</protein>
<organism evidence="1 2">
    <name type="scientific">Marivirga aurantiaca</name>
    <dbReference type="NCBI Taxonomy" id="2802615"/>
    <lineage>
        <taxon>Bacteria</taxon>
        <taxon>Pseudomonadati</taxon>
        <taxon>Bacteroidota</taxon>
        <taxon>Cytophagia</taxon>
        <taxon>Cytophagales</taxon>
        <taxon>Marivirgaceae</taxon>
        <taxon>Marivirga</taxon>
    </lineage>
</organism>
<keyword evidence="2" id="KW-1185">Reference proteome</keyword>
<accession>A0A934WY53</accession>
<dbReference type="EMBL" id="JAEQBW010000003">
    <property type="protein sequence ID" value="MBK6265304.1"/>
    <property type="molecule type" value="Genomic_DNA"/>
</dbReference>
<evidence type="ECO:0000313" key="2">
    <source>
        <dbReference type="Proteomes" id="UP000611723"/>
    </source>
</evidence>
<proteinExistence type="predicted"/>
<name>A0A934WY53_9BACT</name>
<sequence length="79" mass="9265">MKQEEDTDLTAYFDMEKLPLGYKFIQAIPLKDIKEFRSSDRFSTSALHFATLFQKETLYKPISDLTFNFSLTNEKQSKS</sequence>
<comment type="caution">
    <text evidence="1">The sequence shown here is derived from an EMBL/GenBank/DDBJ whole genome shotgun (WGS) entry which is preliminary data.</text>
</comment>
<dbReference type="Proteomes" id="UP000611723">
    <property type="component" value="Unassembled WGS sequence"/>
</dbReference>
<evidence type="ECO:0000313" key="1">
    <source>
        <dbReference type="EMBL" id="MBK6265304.1"/>
    </source>
</evidence>
<dbReference type="RefSeq" id="WP_201430972.1">
    <property type="nucleotide sequence ID" value="NZ_JAEQBW010000003.1"/>
</dbReference>
<dbReference type="AlphaFoldDB" id="A0A934WY53"/>
<reference evidence="1" key="1">
    <citation type="submission" date="2021-01" db="EMBL/GenBank/DDBJ databases">
        <title>Marivirga aurantiaca sp. nov., isolated from intertidal surface sediments.</title>
        <authorList>
            <person name="Zhang M."/>
        </authorList>
    </citation>
    <scope>NUCLEOTIDE SEQUENCE</scope>
    <source>
        <strain evidence="1">S37H4</strain>
    </source>
</reference>
<gene>
    <name evidence="1" type="ORF">JKA74_09650</name>
</gene>